<sequence length="623" mass="68869">MTLNRKMTLLLGLVAIGVLAMLLLISLVAFRSFSILSSTAHVQTAAEIVRVHLTEAMITGVIDKREQFLERLTEIRDLRDARVVRSPLVVDQFGVGLAREMVADEIERRVLADGQPRFELTDERGEPVFRGTIPYIATALGTPNCLQCHHVEEGAVLGAVTIELSLAALQRQAIAAVIVVLLAVTLIILLAILGARRLIGPIGDTAGAIGALVQRALRGDFKGRVTQRTQDEIGQIAAHTNQLVAFLDQGLARISERVTQLMGRLPQQDENQLQATIDMVDGLADAARFKATIEEDETKTEIYDRFGQLLMDDFGVHRFSFYETQGPKRLIPMAVDGEIGGSCHWCDPQILVRSDTCRAKRSGHPVDGLRQPGICYAFRPDEAGRSSDPLRHYCFPIIQSGAVGSVIQLVTTAADADALQDRIPYIQIYLREMAPVLEAKRLTETLRESALRDAMTGLNNRRFLEEYVDTLIAGARRRNIRLALLMVDLDYFKMVNDTYGHDIGDTVLKGLAGILKQALRASDVLVRFGGEEFLIVLQEIDADGALAVAEKIRALVANHRFRIAGGTLQKTVSIGVALFPDDSETFWQTLKYADVALYRAKEDGRDRVVRFTPDMWEAGADIY</sequence>
<evidence type="ECO:0000256" key="2">
    <source>
        <dbReference type="ARBA" id="ARBA00022723"/>
    </source>
</evidence>
<feature type="domain" description="GGDEF" evidence="8">
    <location>
        <begin position="480"/>
        <end position="613"/>
    </location>
</feature>
<feature type="domain" description="HAMP" evidence="7">
    <location>
        <begin position="196"/>
        <end position="252"/>
    </location>
</feature>
<evidence type="ECO:0000313" key="10">
    <source>
        <dbReference type="EMBL" id="MEY6431339.1"/>
    </source>
</evidence>
<keyword evidence="6" id="KW-0472">Membrane</keyword>
<comment type="catalytic activity">
    <reaction evidence="4">
        <text>2 GTP = 3',3'-c-di-GMP + 2 diphosphate</text>
        <dbReference type="Rhea" id="RHEA:24898"/>
        <dbReference type="ChEBI" id="CHEBI:33019"/>
        <dbReference type="ChEBI" id="CHEBI:37565"/>
        <dbReference type="ChEBI" id="CHEBI:58805"/>
        <dbReference type="EC" id="2.7.7.65"/>
    </reaction>
</comment>
<evidence type="ECO:0000256" key="1">
    <source>
        <dbReference type="ARBA" id="ARBA00012528"/>
    </source>
</evidence>
<keyword evidence="5" id="KW-0349">Heme</keyword>
<keyword evidence="2 5" id="KW-0479">Metal-binding</keyword>
<dbReference type="InterPro" id="IPR050469">
    <property type="entry name" value="Diguanylate_Cyclase"/>
</dbReference>
<evidence type="ECO:0000256" key="5">
    <source>
        <dbReference type="PROSITE-ProRule" id="PRU00433"/>
    </source>
</evidence>
<organism evidence="10 11">
    <name type="scientific">Thioalkalicoccus limnaeus</name>
    <dbReference type="NCBI Taxonomy" id="120681"/>
    <lineage>
        <taxon>Bacteria</taxon>
        <taxon>Pseudomonadati</taxon>
        <taxon>Pseudomonadota</taxon>
        <taxon>Gammaproteobacteria</taxon>
        <taxon>Chromatiales</taxon>
        <taxon>Chromatiaceae</taxon>
        <taxon>Thioalkalicoccus</taxon>
    </lineage>
</organism>
<evidence type="ECO:0000256" key="6">
    <source>
        <dbReference type="SAM" id="Phobius"/>
    </source>
</evidence>
<gene>
    <name evidence="10" type="ORF">ABC977_02835</name>
</gene>
<keyword evidence="11" id="KW-1185">Reference proteome</keyword>
<dbReference type="InterPro" id="IPR029787">
    <property type="entry name" value="Nucleotide_cyclase"/>
</dbReference>
<dbReference type="NCBIfam" id="TIGR00254">
    <property type="entry name" value="GGDEF"/>
    <property type="match status" value="1"/>
</dbReference>
<keyword evidence="10" id="KW-0548">Nucleotidyltransferase</keyword>
<feature type="domain" description="Cytochrome c" evidence="9">
    <location>
        <begin position="120"/>
        <end position="281"/>
    </location>
</feature>
<dbReference type="PROSITE" id="PS50887">
    <property type="entry name" value="GGDEF"/>
    <property type="match status" value="1"/>
</dbReference>
<accession>A0ABV4BA89</accession>
<keyword evidence="3 5" id="KW-0408">Iron</keyword>
<dbReference type="InterPro" id="IPR009056">
    <property type="entry name" value="Cyt_c-like_dom"/>
</dbReference>
<dbReference type="Pfam" id="PF00990">
    <property type="entry name" value="GGDEF"/>
    <property type="match status" value="1"/>
</dbReference>
<keyword evidence="10" id="KW-0808">Transferase</keyword>
<dbReference type="Proteomes" id="UP001564408">
    <property type="component" value="Unassembled WGS sequence"/>
</dbReference>
<dbReference type="PROSITE" id="PS50885">
    <property type="entry name" value="HAMP"/>
    <property type="match status" value="1"/>
</dbReference>
<dbReference type="InterPro" id="IPR043128">
    <property type="entry name" value="Rev_trsase/Diguanyl_cyclase"/>
</dbReference>
<reference evidence="10 11" key="1">
    <citation type="submission" date="2024-05" db="EMBL/GenBank/DDBJ databases">
        <title>Genome Sequence and Characterization of the New Strain Purple Sulfur Bacterium of Genus Thioalkalicoccus.</title>
        <authorList>
            <person name="Bryantseva I.A."/>
            <person name="Kyndt J.A."/>
            <person name="Imhoff J.F."/>
        </authorList>
    </citation>
    <scope>NUCLEOTIDE SEQUENCE [LARGE SCALE GENOMIC DNA]</scope>
    <source>
        <strain evidence="10 11">Um2</strain>
    </source>
</reference>
<evidence type="ECO:0000259" key="8">
    <source>
        <dbReference type="PROSITE" id="PS50887"/>
    </source>
</evidence>
<evidence type="ECO:0000256" key="3">
    <source>
        <dbReference type="ARBA" id="ARBA00023004"/>
    </source>
</evidence>
<dbReference type="CDD" id="cd01949">
    <property type="entry name" value="GGDEF"/>
    <property type="match status" value="1"/>
</dbReference>
<dbReference type="Gene3D" id="3.30.450.290">
    <property type="match status" value="1"/>
</dbReference>
<dbReference type="InterPro" id="IPR000160">
    <property type="entry name" value="GGDEF_dom"/>
</dbReference>
<dbReference type="GO" id="GO:0052621">
    <property type="term" value="F:diguanylate cyclase activity"/>
    <property type="evidence" value="ECO:0007669"/>
    <property type="project" value="UniProtKB-EC"/>
</dbReference>
<evidence type="ECO:0000259" key="7">
    <source>
        <dbReference type="PROSITE" id="PS50885"/>
    </source>
</evidence>
<dbReference type="CDD" id="cd06225">
    <property type="entry name" value="HAMP"/>
    <property type="match status" value="1"/>
</dbReference>
<dbReference type="EMBL" id="JBDKXB010000002">
    <property type="protein sequence ID" value="MEY6431339.1"/>
    <property type="molecule type" value="Genomic_DNA"/>
</dbReference>
<dbReference type="Gene3D" id="3.30.70.270">
    <property type="match status" value="1"/>
</dbReference>
<dbReference type="RefSeq" id="WP_369665716.1">
    <property type="nucleotide sequence ID" value="NZ_JBDKXB010000002.1"/>
</dbReference>
<evidence type="ECO:0000256" key="4">
    <source>
        <dbReference type="ARBA" id="ARBA00034247"/>
    </source>
</evidence>
<dbReference type="SMART" id="SM00267">
    <property type="entry name" value="GGDEF"/>
    <property type="match status" value="1"/>
</dbReference>
<name>A0ABV4BA89_9GAMM</name>
<proteinExistence type="predicted"/>
<protein>
    <recommendedName>
        <fullName evidence="1">diguanylate cyclase</fullName>
        <ecNumber evidence="1">2.7.7.65</ecNumber>
    </recommendedName>
</protein>
<dbReference type="PROSITE" id="PS51007">
    <property type="entry name" value="CYTC"/>
    <property type="match status" value="1"/>
</dbReference>
<dbReference type="PANTHER" id="PTHR45138">
    <property type="entry name" value="REGULATORY COMPONENTS OF SENSORY TRANSDUCTION SYSTEM"/>
    <property type="match status" value="1"/>
</dbReference>
<keyword evidence="6" id="KW-1133">Transmembrane helix</keyword>
<dbReference type="InterPro" id="IPR003660">
    <property type="entry name" value="HAMP_dom"/>
</dbReference>
<evidence type="ECO:0000259" key="9">
    <source>
        <dbReference type="PROSITE" id="PS51007"/>
    </source>
</evidence>
<dbReference type="EC" id="2.7.7.65" evidence="1"/>
<evidence type="ECO:0000313" key="11">
    <source>
        <dbReference type="Proteomes" id="UP001564408"/>
    </source>
</evidence>
<dbReference type="SUPFAM" id="SSF55073">
    <property type="entry name" value="Nucleotide cyclase"/>
    <property type="match status" value="1"/>
</dbReference>
<dbReference type="PANTHER" id="PTHR45138:SF9">
    <property type="entry name" value="DIGUANYLATE CYCLASE DGCM-RELATED"/>
    <property type="match status" value="1"/>
</dbReference>
<comment type="caution">
    <text evidence="10">The sequence shown here is derived from an EMBL/GenBank/DDBJ whole genome shotgun (WGS) entry which is preliminary data.</text>
</comment>
<keyword evidence="6" id="KW-0812">Transmembrane</keyword>
<feature type="transmembrane region" description="Helical" evidence="6">
    <location>
        <begin position="173"/>
        <end position="193"/>
    </location>
</feature>